<keyword evidence="1" id="KW-0813">Transport</keyword>
<evidence type="ECO:0000256" key="2">
    <source>
        <dbReference type="ARBA" id="ARBA00022741"/>
    </source>
</evidence>
<dbReference type="Gene3D" id="3.40.50.300">
    <property type="entry name" value="P-loop containing nucleotide triphosphate hydrolases"/>
    <property type="match status" value="1"/>
</dbReference>
<proteinExistence type="predicted"/>
<gene>
    <name evidence="5" type="ORF">ENP73_04490</name>
</gene>
<dbReference type="InterPro" id="IPR003439">
    <property type="entry name" value="ABC_transporter-like_ATP-bd"/>
</dbReference>
<dbReference type="PANTHER" id="PTHR42939">
    <property type="entry name" value="ABC TRANSPORTER ATP-BINDING PROTEIN ALBC-RELATED"/>
    <property type="match status" value="1"/>
</dbReference>
<protein>
    <submittedName>
        <fullName evidence="5">ATP-binding cassette domain-containing protein</fullName>
    </submittedName>
</protein>
<organism evidence="5">
    <name type="scientific">Thermus islandicus</name>
    <dbReference type="NCBI Taxonomy" id="540988"/>
    <lineage>
        <taxon>Bacteria</taxon>
        <taxon>Thermotogati</taxon>
        <taxon>Deinococcota</taxon>
        <taxon>Deinococci</taxon>
        <taxon>Thermales</taxon>
        <taxon>Thermaceae</taxon>
        <taxon>Thermus</taxon>
    </lineage>
</organism>
<dbReference type="PROSITE" id="PS00211">
    <property type="entry name" value="ABC_TRANSPORTER_1"/>
    <property type="match status" value="1"/>
</dbReference>
<evidence type="ECO:0000313" key="5">
    <source>
        <dbReference type="EMBL" id="HEH82252.1"/>
    </source>
</evidence>
<comment type="caution">
    <text evidence="5">The sequence shown here is derived from an EMBL/GenBank/DDBJ whole genome shotgun (WGS) entry which is preliminary data.</text>
</comment>
<evidence type="ECO:0000256" key="3">
    <source>
        <dbReference type="ARBA" id="ARBA00022840"/>
    </source>
</evidence>
<dbReference type="PROSITE" id="PS50893">
    <property type="entry name" value="ABC_TRANSPORTER_2"/>
    <property type="match status" value="1"/>
</dbReference>
<dbReference type="InterPro" id="IPR027417">
    <property type="entry name" value="P-loop_NTPase"/>
</dbReference>
<keyword evidence="2" id="KW-0547">Nucleotide-binding</keyword>
<dbReference type="InterPro" id="IPR051782">
    <property type="entry name" value="ABC_Transporter_VariousFunc"/>
</dbReference>
<dbReference type="Pfam" id="PF00005">
    <property type="entry name" value="ABC_tran"/>
    <property type="match status" value="1"/>
</dbReference>
<dbReference type="EMBL" id="DSKL01000183">
    <property type="protein sequence ID" value="HEH82252.1"/>
    <property type="molecule type" value="Genomic_DNA"/>
</dbReference>
<dbReference type="SUPFAM" id="SSF52540">
    <property type="entry name" value="P-loop containing nucleoside triphosphate hydrolases"/>
    <property type="match status" value="1"/>
</dbReference>
<name>A0A7C2GI66_9DEIN</name>
<dbReference type="GO" id="GO:0005524">
    <property type="term" value="F:ATP binding"/>
    <property type="evidence" value="ECO:0007669"/>
    <property type="project" value="UniProtKB-KW"/>
</dbReference>
<feature type="domain" description="ABC transporter" evidence="4">
    <location>
        <begin position="3"/>
        <end position="189"/>
    </location>
</feature>
<reference evidence="5" key="1">
    <citation type="journal article" date="2020" name="mSystems">
        <title>Genome- and Community-Level Interaction Insights into Carbon Utilization and Element Cycling Functions of Hydrothermarchaeota in Hydrothermal Sediment.</title>
        <authorList>
            <person name="Zhou Z."/>
            <person name="Liu Y."/>
            <person name="Xu W."/>
            <person name="Pan J."/>
            <person name="Luo Z.H."/>
            <person name="Li M."/>
        </authorList>
    </citation>
    <scope>NUCLEOTIDE SEQUENCE [LARGE SCALE GENOMIC DNA]</scope>
    <source>
        <strain evidence="5">SpSt-246</strain>
    </source>
</reference>
<dbReference type="PANTHER" id="PTHR42939:SF1">
    <property type="entry name" value="ABC TRANSPORTER ATP-BINDING PROTEIN ALBC-RELATED"/>
    <property type="match status" value="1"/>
</dbReference>
<dbReference type="InterPro" id="IPR003593">
    <property type="entry name" value="AAA+_ATPase"/>
</dbReference>
<accession>A0A7C2GI66</accession>
<dbReference type="GO" id="GO:0016887">
    <property type="term" value="F:ATP hydrolysis activity"/>
    <property type="evidence" value="ECO:0007669"/>
    <property type="project" value="InterPro"/>
</dbReference>
<evidence type="ECO:0000259" key="4">
    <source>
        <dbReference type="PROSITE" id="PS50893"/>
    </source>
</evidence>
<evidence type="ECO:0000256" key="1">
    <source>
        <dbReference type="ARBA" id="ARBA00022448"/>
    </source>
</evidence>
<dbReference type="InterPro" id="IPR017871">
    <property type="entry name" value="ABC_transporter-like_CS"/>
</dbReference>
<dbReference type="AlphaFoldDB" id="A0A7C2GI66"/>
<dbReference type="SMART" id="SM00382">
    <property type="entry name" value="AAA"/>
    <property type="match status" value="1"/>
</dbReference>
<sequence>MLLRLEAVSKRFGRDWVFRDLTFVLKRGEAVALLGPNGSGKTTLLRLMAGLLKPTRGRVARQGLALYLPSPPAFHRHLTAREHLLHDLAFHGRAGDWKGVLERFGLPENRPLAAFSSGMRKRLALARLLLLRPDLWLLDEPETALDAEGRGLLLEVLWEARKEAGVVLATHDRALAEAVADRSLRLGEA</sequence>
<keyword evidence="3 5" id="KW-0067">ATP-binding</keyword>